<feature type="transmembrane region" description="Helical" evidence="24">
    <location>
        <begin position="12"/>
        <end position="42"/>
    </location>
</feature>
<dbReference type="OrthoDB" id="9799199at2"/>
<name>G8QZD1_OWEHD</name>
<keyword evidence="13 24" id="KW-1133">Transmembrane helix</keyword>
<evidence type="ECO:0000256" key="18">
    <source>
        <dbReference type="ARBA" id="ARBA00029893"/>
    </source>
</evidence>
<evidence type="ECO:0000256" key="11">
    <source>
        <dbReference type="ARBA" id="ARBA00022692"/>
    </source>
</evidence>
<evidence type="ECO:0000256" key="1">
    <source>
        <dbReference type="ARBA" id="ARBA00001698"/>
    </source>
</evidence>
<keyword evidence="10" id="KW-0808">Transferase</keyword>
<protein>
    <recommendedName>
        <fullName evidence="7">Phosphatidate cytidylyltransferase</fullName>
        <ecNumber evidence="6">2.7.7.41</ecNumber>
    </recommendedName>
    <alternativeName>
        <fullName evidence="20">CDP-DAG synthase</fullName>
    </alternativeName>
    <alternativeName>
        <fullName evidence="22">CDP-DG synthase</fullName>
    </alternativeName>
    <alternativeName>
        <fullName evidence="18">CDP-diacylglycerol synthase</fullName>
    </alternativeName>
    <alternativeName>
        <fullName evidence="21">CDP-diglyceride pyrophosphorylase</fullName>
    </alternativeName>
    <alternativeName>
        <fullName evidence="23">CDP-diglyceride synthase</fullName>
    </alternativeName>
    <alternativeName>
        <fullName evidence="19">CTP:phosphatidate cytidylyltransferase</fullName>
    </alternativeName>
</protein>
<evidence type="ECO:0000313" key="26">
    <source>
        <dbReference type="Proteomes" id="UP000005631"/>
    </source>
</evidence>
<sequence length="275" mass="31111">MSNMFIRTISGVLYVALVILTTFSGEFGQVFLSAFLVIAAMTEWMQFDKEAKDISFPTALSIGSIFLSIYCFTGIFDVDVEQLRWLKALLIVMLTTLMMNLAFNSRDVPKKLFHTIFGLVYIGFPLIVLPMLPQYMGENQPWMLASVFILIWCNDTFAYLFGRTFGKHKLYERISPNKTWEGFIGGAISALVASTIMSHYLTFMPIVGWVGLAIIVLIFGTVGDLFESSLKRSFDRKDSGKFMPGHGGILDRIDSLLFTLPLSYFYIRIIENLAQ</sequence>
<dbReference type="EC" id="2.7.7.41" evidence="6"/>
<evidence type="ECO:0000256" key="9">
    <source>
        <dbReference type="ARBA" id="ARBA00022516"/>
    </source>
</evidence>
<evidence type="ECO:0000313" key="25">
    <source>
        <dbReference type="EMBL" id="AEV32559.1"/>
    </source>
</evidence>
<comment type="subcellular location">
    <subcellularLocation>
        <location evidence="2">Cell membrane</location>
        <topology evidence="2">Multi-pass membrane protein</topology>
    </subcellularLocation>
</comment>
<gene>
    <name evidence="25" type="ordered locus">Oweho_1569</name>
</gene>
<evidence type="ECO:0000256" key="20">
    <source>
        <dbReference type="ARBA" id="ARBA00032253"/>
    </source>
</evidence>
<keyword evidence="9" id="KW-0444">Lipid biosynthesis</keyword>
<comment type="pathway">
    <text evidence="3">Phospholipid metabolism; CDP-diacylglycerol biosynthesis; CDP-diacylglycerol from sn-glycerol 3-phosphate: step 3/3.</text>
</comment>
<evidence type="ECO:0000256" key="12">
    <source>
        <dbReference type="ARBA" id="ARBA00022695"/>
    </source>
</evidence>
<feature type="transmembrane region" description="Helical" evidence="24">
    <location>
        <begin position="182"/>
        <end position="200"/>
    </location>
</feature>
<feature type="transmembrane region" description="Helical" evidence="24">
    <location>
        <begin position="54"/>
        <end position="76"/>
    </location>
</feature>
<keyword evidence="26" id="KW-1185">Reference proteome</keyword>
<dbReference type="PATRIC" id="fig|926562.3.peg.1570"/>
<evidence type="ECO:0000256" key="4">
    <source>
        <dbReference type="ARBA" id="ARBA00005189"/>
    </source>
</evidence>
<dbReference type="Pfam" id="PF01148">
    <property type="entry name" value="CTP_transf_1"/>
    <property type="match status" value="1"/>
</dbReference>
<dbReference type="GO" id="GO:0016024">
    <property type="term" value="P:CDP-diacylglycerol biosynthetic process"/>
    <property type="evidence" value="ECO:0007669"/>
    <property type="project" value="TreeGrafter"/>
</dbReference>
<proteinExistence type="inferred from homology"/>
<evidence type="ECO:0000256" key="21">
    <source>
        <dbReference type="ARBA" id="ARBA00032396"/>
    </source>
</evidence>
<dbReference type="AlphaFoldDB" id="G8QZD1"/>
<evidence type="ECO:0000256" key="10">
    <source>
        <dbReference type="ARBA" id="ARBA00022679"/>
    </source>
</evidence>
<feature type="transmembrane region" description="Helical" evidence="24">
    <location>
        <begin position="142"/>
        <end position="161"/>
    </location>
</feature>
<dbReference type="PANTHER" id="PTHR46382">
    <property type="entry name" value="PHOSPHATIDATE CYTIDYLYLTRANSFERASE"/>
    <property type="match status" value="1"/>
</dbReference>
<dbReference type="STRING" id="926562.Oweho_1569"/>
<keyword evidence="12" id="KW-0548">Nucleotidyltransferase</keyword>
<evidence type="ECO:0000256" key="2">
    <source>
        <dbReference type="ARBA" id="ARBA00004651"/>
    </source>
</evidence>
<evidence type="ECO:0000256" key="3">
    <source>
        <dbReference type="ARBA" id="ARBA00005119"/>
    </source>
</evidence>
<evidence type="ECO:0000256" key="6">
    <source>
        <dbReference type="ARBA" id="ARBA00012487"/>
    </source>
</evidence>
<dbReference type="HOGENOM" id="CLU_037294_3_2_10"/>
<evidence type="ECO:0000256" key="17">
    <source>
        <dbReference type="ARBA" id="ARBA00023264"/>
    </source>
</evidence>
<dbReference type="PANTHER" id="PTHR46382:SF1">
    <property type="entry name" value="PHOSPHATIDATE CYTIDYLYLTRANSFERASE"/>
    <property type="match status" value="1"/>
</dbReference>
<evidence type="ECO:0000256" key="7">
    <source>
        <dbReference type="ARBA" id="ARBA00019373"/>
    </source>
</evidence>
<comment type="pathway">
    <text evidence="4">Lipid metabolism.</text>
</comment>
<dbReference type="KEGG" id="oho:Oweho_1569"/>
<evidence type="ECO:0000256" key="19">
    <source>
        <dbReference type="ARBA" id="ARBA00031825"/>
    </source>
</evidence>
<dbReference type="Proteomes" id="UP000005631">
    <property type="component" value="Chromosome"/>
</dbReference>
<dbReference type="GO" id="GO:0005886">
    <property type="term" value="C:plasma membrane"/>
    <property type="evidence" value="ECO:0007669"/>
    <property type="project" value="UniProtKB-SubCell"/>
</dbReference>
<evidence type="ECO:0000256" key="5">
    <source>
        <dbReference type="ARBA" id="ARBA00010185"/>
    </source>
</evidence>
<keyword evidence="8" id="KW-1003">Cell membrane</keyword>
<evidence type="ECO:0000256" key="8">
    <source>
        <dbReference type="ARBA" id="ARBA00022475"/>
    </source>
</evidence>
<keyword evidence="14" id="KW-0443">Lipid metabolism</keyword>
<keyword evidence="16" id="KW-0594">Phospholipid biosynthesis</keyword>
<feature type="transmembrane region" description="Helical" evidence="24">
    <location>
        <begin position="115"/>
        <end position="136"/>
    </location>
</feature>
<keyword evidence="11 24" id="KW-0812">Transmembrane</keyword>
<comment type="similarity">
    <text evidence="5">Belongs to the CDS family.</text>
</comment>
<evidence type="ECO:0000256" key="14">
    <source>
        <dbReference type="ARBA" id="ARBA00023098"/>
    </source>
</evidence>
<dbReference type="GO" id="GO:0004605">
    <property type="term" value="F:phosphatidate cytidylyltransferase activity"/>
    <property type="evidence" value="ECO:0007669"/>
    <property type="project" value="UniProtKB-EC"/>
</dbReference>
<evidence type="ECO:0000256" key="15">
    <source>
        <dbReference type="ARBA" id="ARBA00023136"/>
    </source>
</evidence>
<evidence type="ECO:0000256" key="16">
    <source>
        <dbReference type="ARBA" id="ARBA00023209"/>
    </source>
</evidence>
<evidence type="ECO:0000256" key="13">
    <source>
        <dbReference type="ARBA" id="ARBA00022989"/>
    </source>
</evidence>
<accession>G8QZD1</accession>
<organism evidence="25 26">
    <name type="scientific">Owenweeksia hongkongensis (strain DSM 17368 / CIP 108786 / JCM 12287 / NRRL B-23963 / UST20020801)</name>
    <dbReference type="NCBI Taxonomy" id="926562"/>
    <lineage>
        <taxon>Bacteria</taxon>
        <taxon>Pseudomonadati</taxon>
        <taxon>Bacteroidota</taxon>
        <taxon>Flavobacteriia</taxon>
        <taxon>Flavobacteriales</taxon>
        <taxon>Owenweeksiaceae</taxon>
        <taxon>Owenweeksia</taxon>
    </lineage>
</organism>
<keyword evidence="17" id="KW-1208">Phospholipid metabolism</keyword>
<dbReference type="eggNOG" id="COG4589">
    <property type="taxonomic scope" value="Bacteria"/>
</dbReference>
<feature type="transmembrane region" description="Helical" evidence="24">
    <location>
        <begin position="82"/>
        <end position="103"/>
    </location>
</feature>
<evidence type="ECO:0000256" key="22">
    <source>
        <dbReference type="ARBA" id="ARBA00032743"/>
    </source>
</evidence>
<reference evidence="25 26" key="1">
    <citation type="journal article" date="2012" name="Stand. Genomic Sci.">
        <title>Genome sequence of the orange-pigmented seawater bacterium Owenweeksia hongkongensis type strain (UST20020801(T)).</title>
        <authorList>
            <person name="Riedel T."/>
            <person name="Held B."/>
            <person name="Nolan M."/>
            <person name="Lucas S."/>
            <person name="Lapidus A."/>
            <person name="Tice H."/>
            <person name="Del Rio T.G."/>
            <person name="Cheng J.F."/>
            <person name="Han C."/>
            <person name="Tapia R."/>
            <person name="Goodwin L.A."/>
            <person name="Pitluck S."/>
            <person name="Liolios K."/>
            <person name="Mavromatis K."/>
            <person name="Pagani I."/>
            <person name="Ivanova N."/>
            <person name="Mikhailova N."/>
            <person name="Pati A."/>
            <person name="Chen A."/>
            <person name="Palaniappan K."/>
            <person name="Rohde M."/>
            <person name="Tindall B.J."/>
            <person name="Detter J.C."/>
            <person name="Goker M."/>
            <person name="Woyke T."/>
            <person name="Bristow J."/>
            <person name="Eisen J.A."/>
            <person name="Markowitz V."/>
            <person name="Hugenholtz P."/>
            <person name="Klenk H.P."/>
            <person name="Kyrpides N.C."/>
        </authorList>
    </citation>
    <scope>NUCLEOTIDE SEQUENCE</scope>
    <source>
        <strain evidence="26">DSM 17368 / JCM 12287 / NRRL B-23963</strain>
    </source>
</reference>
<evidence type="ECO:0000256" key="24">
    <source>
        <dbReference type="SAM" id="Phobius"/>
    </source>
</evidence>
<comment type="catalytic activity">
    <reaction evidence="1">
        <text>a 1,2-diacyl-sn-glycero-3-phosphate + CTP + H(+) = a CDP-1,2-diacyl-sn-glycerol + diphosphate</text>
        <dbReference type="Rhea" id="RHEA:16229"/>
        <dbReference type="ChEBI" id="CHEBI:15378"/>
        <dbReference type="ChEBI" id="CHEBI:33019"/>
        <dbReference type="ChEBI" id="CHEBI:37563"/>
        <dbReference type="ChEBI" id="CHEBI:58332"/>
        <dbReference type="ChEBI" id="CHEBI:58608"/>
        <dbReference type="EC" id="2.7.7.41"/>
    </reaction>
</comment>
<keyword evidence="15 24" id="KW-0472">Membrane</keyword>
<dbReference type="EMBL" id="CP003156">
    <property type="protein sequence ID" value="AEV32559.1"/>
    <property type="molecule type" value="Genomic_DNA"/>
</dbReference>
<evidence type="ECO:0000256" key="23">
    <source>
        <dbReference type="ARBA" id="ARBA00033406"/>
    </source>
</evidence>
<feature type="transmembrane region" description="Helical" evidence="24">
    <location>
        <begin position="206"/>
        <end position="226"/>
    </location>
</feature>